<evidence type="ECO:0000313" key="1">
    <source>
        <dbReference type="EMBL" id="JAA68419.1"/>
    </source>
</evidence>
<accession>A0A0K8RD58</accession>
<protein>
    <submittedName>
        <fullName evidence="1">Putative e3 ubiquitin-protein ligase herc4</fullName>
    </submittedName>
</protein>
<name>A0A0K8RD58_IXORI</name>
<sequence>MSGATDCWGWALRSATGRAPLCCPAHSLAPAASRRTCRWCSSTVGWDTSPPSQTKAACTPGVRTGTAAWGWATASISTSPSGGASRQKCSRSAVGWITWLPCADLTADCQHDYDQFKHLQAPTVF</sequence>
<dbReference type="EMBL" id="GADI01005389">
    <property type="protein sequence ID" value="JAA68419.1"/>
    <property type="molecule type" value="mRNA"/>
</dbReference>
<reference evidence="1" key="1">
    <citation type="submission" date="2012-12" db="EMBL/GenBank/DDBJ databases">
        <title>Identification and characterization of a phenylalanine ammonia-lyase gene family in Isatis indigotica Fort.</title>
        <authorList>
            <person name="Liu Q."/>
            <person name="Chen J."/>
            <person name="Zhou X."/>
            <person name="Di P."/>
            <person name="Xiao Y."/>
            <person name="Xuan H."/>
            <person name="Zhang L."/>
            <person name="Chen W."/>
        </authorList>
    </citation>
    <scope>NUCLEOTIDE SEQUENCE</scope>
    <source>
        <tissue evidence="1">Salivary gland</tissue>
    </source>
</reference>
<organism evidence="1">
    <name type="scientific">Ixodes ricinus</name>
    <name type="common">Common tick</name>
    <name type="synonym">Acarus ricinus</name>
    <dbReference type="NCBI Taxonomy" id="34613"/>
    <lineage>
        <taxon>Eukaryota</taxon>
        <taxon>Metazoa</taxon>
        <taxon>Ecdysozoa</taxon>
        <taxon>Arthropoda</taxon>
        <taxon>Chelicerata</taxon>
        <taxon>Arachnida</taxon>
        <taxon>Acari</taxon>
        <taxon>Parasitiformes</taxon>
        <taxon>Ixodida</taxon>
        <taxon>Ixodoidea</taxon>
        <taxon>Ixodidae</taxon>
        <taxon>Ixodinae</taxon>
        <taxon>Ixodes</taxon>
    </lineage>
</organism>
<proteinExistence type="evidence at transcript level"/>
<dbReference type="AlphaFoldDB" id="A0A0K8RD58"/>